<evidence type="ECO:0000313" key="1">
    <source>
        <dbReference type="EMBL" id="SLM28846.1"/>
    </source>
</evidence>
<evidence type="ECO:0000313" key="2">
    <source>
        <dbReference type="Proteomes" id="UP000191931"/>
    </source>
</evidence>
<keyword evidence="2" id="KW-1185">Reference proteome</keyword>
<gene>
    <name evidence="1" type="ORF">MTBBW1_1610008</name>
</gene>
<reference evidence="1 2" key="1">
    <citation type="submission" date="2017-03" db="EMBL/GenBank/DDBJ databases">
        <authorList>
            <person name="Afonso C.L."/>
            <person name="Miller P.J."/>
            <person name="Scott M.A."/>
            <person name="Spackman E."/>
            <person name="Goraichik I."/>
            <person name="Dimitrov K.M."/>
            <person name="Suarez D.L."/>
            <person name="Swayne D.E."/>
        </authorList>
    </citation>
    <scope>NUCLEOTIDE SEQUENCE [LARGE SCALE GENOMIC DNA]</scope>
    <source>
        <strain evidence="1">PRJEB14757</strain>
    </source>
</reference>
<dbReference type="EMBL" id="FWEV01000070">
    <property type="protein sequence ID" value="SLM28846.1"/>
    <property type="molecule type" value="Genomic_DNA"/>
</dbReference>
<protein>
    <submittedName>
        <fullName evidence="1">Uncharacterized protein</fullName>
    </submittedName>
</protein>
<dbReference type="Proteomes" id="UP000191931">
    <property type="component" value="Unassembled WGS sequence"/>
</dbReference>
<dbReference type="STRING" id="1246637.MTBBW1_1610008"/>
<dbReference type="AlphaFoldDB" id="A0A1W1H8T2"/>
<name>A0A1W1H8T2_9BACT</name>
<accession>A0A1W1H8T2</accession>
<organism evidence="1 2">
    <name type="scientific">Desulfamplus magnetovallimortis</name>
    <dbReference type="NCBI Taxonomy" id="1246637"/>
    <lineage>
        <taxon>Bacteria</taxon>
        <taxon>Pseudomonadati</taxon>
        <taxon>Thermodesulfobacteriota</taxon>
        <taxon>Desulfobacteria</taxon>
        <taxon>Desulfobacterales</taxon>
        <taxon>Desulfobacteraceae</taxon>
        <taxon>Desulfamplus</taxon>
    </lineage>
</organism>
<proteinExistence type="predicted"/>
<sequence>MRCHKFGETPARGAIPEIDATPDAYGVLGNSVLSRFDCRVENALNL</sequence>